<dbReference type="RefSeq" id="WP_177177980.1">
    <property type="nucleotide sequence ID" value="NZ_FNPF01000019.1"/>
</dbReference>
<dbReference type="InterPro" id="IPR036278">
    <property type="entry name" value="Sialidase_sf"/>
</dbReference>
<dbReference type="PANTHER" id="PTHR43739:SF5">
    <property type="entry name" value="EXO-ALPHA-SIALIDASE"/>
    <property type="match status" value="1"/>
</dbReference>
<gene>
    <name evidence="2" type="ORF">SAMN05444340_11973</name>
</gene>
<name>A0A1H3N0S5_9RHOB</name>
<dbReference type="PANTHER" id="PTHR43739">
    <property type="entry name" value="XYLOGLUCANASE (EUROFUNG)"/>
    <property type="match status" value="1"/>
</dbReference>
<evidence type="ECO:0000313" key="3">
    <source>
        <dbReference type="Proteomes" id="UP000199286"/>
    </source>
</evidence>
<dbReference type="EMBL" id="FNPF01000019">
    <property type="protein sequence ID" value="SDY82517.1"/>
    <property type="molecule type" value="Genomic_DNA"/>
</dbReference>
<keyword evidence="3" id="KW-1185">Reference proteome</keyword>
<keyword evidence="1" id="KW-0732">Signal</keyword>
<sequence length="315" mass="32503">MTTHFARALSRRRVLSSGLAAMGMTMLAPGLARSAPRSAPSDAVTTLAFDGTALLAATPDGLLRHEGDAWTRLDAPAGPSALATHPDRPGTILAGWRDGALRRSHDGGQSWVPADAGLPGAAILSIAVAAQAPDTIYAALEGDGLWRSEDGGETWAFVMDRPYLGGEEHDVLSLVSVAHETGMGGIWLYAGTRTGLTRVPDCFCRWQDVVAGDALDALVAGDAPAAVAALPEGEPIEILALAPDAPQRLLAALPSGLWLSTDAGVNWEQSASDPISALAVDPADPLHVISAGAAGLRVSRDGGTNWSPFDLSKDS</sequence>
<proteinExistence type="predicted"/>
<dbReference type="PROSITE" id="PS51318">
    <property type="entry name" value="TAT"/>
    <property type="match status" value="1"/>
</dbReference>
<dbReference type="GO" id="GO:0010411">
    <property type="term" value="P:xyloglucan metabolic process"/>
    <property type="evidence" value="ECO:0007669"/>
    <property type="project" value="TreeGrafter"/>
</dbReference>
<dbReference type="SUPFAM" id="SSF50939">
    <property type="entry name" value="Sialidases"/>
    <property type="match status" value="1"/>
</dbReference>
<dbReference type="InterPro" id="IPR006311">
    <property type="entry name" value="TAT_signal"/>
</dbReference>
<evidence type="ECO:0000256" key="1">
    <source>
        <dbReference type="SAM" id="SignalP"/>
    </source>
</evidence>
<dbReference type="Proteomes" id="UP000199286">
    <property type="component" value="Unassembled WGS sequence"/>
</dbReference>
<feature type="chain" id="PRO_5011782397" description="BNR/Asp-box repeat-containing protein" evidence="1">
    <location>
        <begin position="35"/>
        <end position="315"/>
    </location>
</feature>
<feature type="signal peptide" evidence="1">
    <location>
        <begin position="1"/>
        <end position="34"/>
    </location>
</feature>
<reference evidence="2 3" key="1">
    <citation type="submission" date="2016-10" db="EMBL/GenBank/DDBJ databases">
        <authorList>
            <person name="de Groot N.N."/>
        </authorList>
    </citation>
    <scope>NUCLEOTIDE SEQUENCE [LARGE SCALE GENOMIC DNA]</scope>
    <source>
        <strain evidence="2 3">DSM 26880</strain>
    </source>
</reference>
<dbReference type="Gene3D" id="2.130.10.10">
    <property type="entry name" value="YVTN repeat-like/Quinoprotein amine dehydrogenase"/>
    <property type="match status" value="2"/>
</dbReference>
<dbReference type="STRING" id="321339.SAMN05444340_11973"/>
<accession>A0A1H3N0S5</accession>
<dbReference type="InterPro" id="IPR015943">
    <property type="entry name" value="WD40/YVTN_repeat-like_dom_sf"/>
</dbReference>
<organism evidence="2 3">
    <name type="scientific">Citreimonas salinaria</name>
    <dbReference type="NCBI Taxonomy" id="321339"/>
    <lineage>
        <taxon>Bacteria</taxon>
        <taxon>Pseudomonadati</taxon>
        <taxon>Pseudomonadota</taxon>
        <taxon>Alphaproteobacteria</taxon>
        <taxon>Rhodobacterales</taxon>
        <taxon>Roseobacteraceae</taxon>
        <taxon>Citreimonas</taxon>
    </lineage>
</organism>
<evidence type="ECO:0000313" key="2">
    <source>
        <dbReference type="EMBL" id="SDY82517.1"/>
    </source>
</evidence>
<evidence type="ECO:0008006" key="4">
    <source>
        <dbReference type="Google" id="ProtNLM"/>
    </source>
</evidence>
<dbReference type="InterPro" id="IPR052025">
    <property type="entry name" value="Xyloglucanase_GH74"/>
</dbReference>
<protein>
    <recommendedName>
        <fullName evidence="4">BNR/Asp-box repeat-containing protein</fullName>
    </recommendedName>
</protein>
<dbReference type="AlphaFoldDB" id="A0A1H3N0S5"/>